<dbReference type="SMART" id="SM00382">
    <property type="entry name" value="AAA"/>
    <property type="match status" value="1"/>
</dbReference>
<dbReference type="AlphaFoldDB" id="A0A3G2R6D5"/>
<dbReference type="PROSITE" id="PS50893">
    <property type="entry name" value="ABC_TRANSPORTER_2"/>
    <property type="match status" value="2"/>
</dbReference>
<dbReference type="CDD" id="cd03215">
    <property type="entry name" value="ABC_Carb_Monos_II"/>
    <property type="match status" value="1"/>
</dbReference>
<dbReference type="Gene3D" id="3.40.50.300">
    <property type="entry name" value="P-loop containing nucleotide triphosphate hydrolases"/>
    <property type="match status" value="2"/>
</dbReference>
<gene>
    <name evidence="10" type="ORF">D2962_10345</name>
</gene>
<dbReference type="PANTHER" id="PTHR43790:SF4">
    <property type="entry name" value="GUANOSINE IMPORT ATP-BINDING PROTEIN NUPO"/>
    <property type="match status" value="1"/>
</dbReference>
<keyword evidence="3" id="KW-1003">Cell membrane</keyword>
<organism evidence="10 11">
    <name type="scientific">Biomaibacter acetigenes</name>
    <dbReference type="NCBI Taxonomy" id="2316383"/>
    <lineage>
        <taxon>Bacteria</taxon>
        <taxon>Bacillati</taxon>
        <taxon>Bacillota</taxon>
        <taxon>Clostridia</taxon>
        <taxon>Thermosediminibacterales</taxon>
        <taxon>Tepidanaerobacteraceae</taxon>
        <taxon>Biomaibacter</taxon>
    </lineage>
</organism>
<dbReference type="Pfam" id="PF00005">
    <property type="entry name" value="ABC_tran"/>
    <property type="match status" value="2"/>
</dbReference>
<dbReference type="GO" id="GO:0016887">
    <property type="term" value="F:ATP hydrolysis activity"/>
    <property type="evidence" value="ECO:0007669"/>
    <property type="project" value="InterPro"/>
</dbReference>
<dbReference type="EMBL" id="CP033169">
    <property type="protein sequence ID" value="AYO30953.1"/>
    <property type="molecule type" value="Genomic_DNA"/>
</dbReference>
<dbReference type="RefSeq" id="WP_122014931.1">
    <property type="nucleotide sequence ID" value="NZ_CP033169.1"/>
</dbReference>
<evidence type="ECO:0000256" key="8">
    <source>
        <dbReference type="ARBA" id="ARBA00023136"/>
    </source>
</evidence>
<accession>A0A3G2R6D5</accession>
<keyword evidence="4" id="KW-0677">Repeat</keyword>
<dbReference type="CDD" id="cd03216">
    <property type="entry name" value="ABC_Carb_Monos_I"/>
    <property type="match status" value="1"/>
</dbReference>
<dbReference type="InterPro" id="IPR003593">
    <property type="entry name" value="AAA+_ATPase"/>
</dbReference>
<evidence type="ECO:0000256" key="5">
    <source>
        <dbReference type="ARBA" id="ARBA00022741"/>
    </source>
</evidence>
<feature type="domain" description="ABC transporter" evidence="9">
    <location>
        <begin position="5"/>
        <end position="240"/>
    </location>
</feature>
<dbReference type="InterPro" id="IPR017871">
    <property type="entry name" value="ABC_transporter-like_CS"/>
</dbReference>
<dbReference type="PROSITE" id="PS00211">
    <property type="entry name" value="ABC_TRANSPORTER_1"/>
    <property type="match status" value="2"/>
</dbReference>
<dbReference type="GO" id="GO:0005886">
    <property type="term" value="C:plasma membrane"/>
    <property type="evidence" value="ECO:0007669"/>
    <property type="project" value="UniProtKB-SubCell"/>
</dbReference>
<evidence type="ECO:0000256" key="4">
    <source>
        <dbReference type="ARBA" id="ARBA00022737"/>
    </source>
</evidence>
<evidence type="ECO:0000256" key="2">
    <source>
        <dbReference type="ARBA" id="ARBA00022448"/>
    </source>
</evidence>
<dbReference type="InterPro" id="IPR003439">
    <property type="entry name" value="ABC_transporter-like_ATP-bd"/>
</dbReference>
<keyword evidence="6 10" id="KW-0067">ATP-binding</keyword>
<reference evidence="10 11" key="1">
    <citation type="submission" date="2018-10" db="EMBL/GenBank/DDBJ databases">
        <authorList>
            <person name="Zhang X."/>
        </authorList>
    </citation>
    <scope>NUCLEOTIDE SEQUENCE [LARGE SCALE GENOMIC DNA]</scope>
    <source>
        <strain evidence="10 11">SK-G1</strain>
    </source>
</reference>
<name>A0A3G2R6D5_9FIRM</name>
<protein>
    <submittedName>
        <fullName evidence="10">ABC transporter ATP-binding protein</fullName>
    </submittedName>
</protein>
<feature type="domain" description="ABC transporter" evidence="9">
    <location>
        <begin position="257"/>
        <end position="501"/>
    </location>
</feature>
<sequence length="508" mass="56320">MEKAVELKNITKRFPGITANNNINITIEKGEIHAVVGENGAGKSTLMKILSGLYQPDEGEIFIFGKKENINSPIKAIELKIGMVHQHFMLVSRFTVLENIILGSEIRSGISIDYKQARNIVERLCNLYNFSLDLDAKVENISVGQAQRVEILKVLYRGADILVLDEPTAVLAPQEVKELFVNLKRLKQEGKTIIFISHKLDEVLEIADKITVLRRGEVAGSAVPEEITKEQLAKMMVGKPVLMNLNKQKVTPGEIFLSVKDLVVKDPGGKAALDGASFEIRGGEVYGIAGIEGNGQKELTEAIMGLKVISGGSIQIRGIQVKGFSVKEIRKLRVAYIPEDRHRQGLVLPMKVWENGIIGFHREKEFYKKPLLKVKEAIEFTRKKVQEYSISLSSINQPVEDLSGGNQQKVILARELSEDPDIIIASQPTRGLDIGAAEFVHRELLKKRDEGKAILLISADLEEVLALSDRVGVIYNGRIVAEFKPEEVTLEDVGIYMLGGSERRVSGE</sequence>
<dbReference type="Proteomes" id="UP000280960">
    <property type="component" value="Chromosome"/>
</dbReference>
<evidence type="ECO:0000256" key="3">
    <source>
        <dbReference type="ARBA" id="ARBA00022475"/>
    </source>
</evidence>
<dbReference type="PANTHER" id="PTHR43790">
    <property type="entry name" value="CARBOHYDRATE TRANSPORT ATP-BINDING PROTEIN MG119-RELATED"/>
    <property type="match status" value="1"/>
</dbReference>
<keyword evidence="11" id="KW-1185">Reference proteome</keyword>
<dbReference type="InterPro" id="IPR027417">
    <property type="entry name" value="P-loop_NTPase"/>
</dbReference>
<keyword evidence="5" id="KW-0547">Nucleotide-binding</keyword>
<evidence type="ECO:0000259" key="9">
    <source>
        <dbReference type="PROSITE" id="PS50893"/>
    </source>
</evidence>
<keyword evidence="2" id="KW-0813">Transport</keyword>
<dbReference type="KEGG" id="bacg:D2962_10345"/>
<keyword evidence="7" id="KW-1278">Translocase</keyword>
<evidence type="ECO:0000313" key="10">
    <source>
        <dbReference type="EMBL" id="AYO30953.1"/>
    </source>
</evidence>
<proteinExistence type="predicted"/>
<comment type="subcellular location">
    <subcellularLocation>
        <location evidence="1">Cell membrane</location>
        <topology evidence="1">Peripheral membrane protein</topology>
    </subcellularLocation>
</comment>
<evidence type="ECO:0000256" key="7">
    <source>
        <dbReference type="ARBA" id="ARBA00022967"/>
    </source>
</evidence>
<dbReference type="SUPFAM" id="SSF52540">
    <property type="entry name" value="P-loop containing nucleoside triphosphate hydrolases"/>
    <property type="match status" value="2"/>
</dbReference>
<dbReference type="FunFam" id="3.40.50.300:FF:000127">
    <property type="entry name" value="Ribose import ATP-binding protein RbsA"/>
    <property type="match status" value="1"/>
</dbReference>
<evidence type="ECO:0000256" key="1">
    <source>
        <dbReference type="ARBA" id="ARBA00004202"/>
    </source>
</evidence>
<evidence type="ECO:0000313" key="11">
    <source>
        <dbReference type="Proteomes" id="UP000280960"/>
    </source>
</evidence>
<dbReference type="InterPro" id="IPR050107">
    <property type="entry name" value="ABC_carbohydrate_import_ATPase"/>
</dbReference>
<keyword evidence="8" id="KW-0472">Membrane</keyword>
<dbReference type="GO" id="GO:0005524">
    <property type="term" value="F:ATP binding"/>
    <property type="evidence" value="ECO:0007669"/>
    <property type="project" value="UniProtKB-KW"/>
</dbReference>
<evidence type="ECO:0000256" key="6">
    <source>
        <dbReference type="ARBA" id="ARBA00022840"/>
    </source>
</evidence>